<protein>
    <submittedName>
        <fullName evidence="2">Uncharacterized protein</fullName>
    </submittedName>
</protein>
<dbReference type="AlphaFoldDB" id="A0A7I8IJ50"/>
<evidence type="ECO:0000313" key="3">
    <source>
        <dbReference type="Proteomes" id="UP001189122"/>
    </source>
</evidence>
<accession>A0A7I8IJ50</accession>
<keyword evidence="1" id="KW-1133">Transmembrane helix</keyword>
<keyword evidence="3" id="KW-1185">Reference proteome</keyword>
<proteinExistence type="predicted"/>
<reference evidence="2 3" key="1">
    <citation type="submission" date="2019-12" db="EMBL/GenBank/DDBJ databases">
        <authorList>
            <person name="Scholz U."/>
            <person name="Mascher M."/>
            <person name="Fiebig A."/>
        </authorList>
    </citation>
    <scope>NUCLEOTIDE SEQUENCE</scope>
</reference>
<evidence type="ECO:0000313" key="2">
    <source>
        <dbReference type="EMBL" id="CAA2618073.1"/>
    </source>
</evidence>
<evidence type="ECO:0000256" key="1">
    <source>
        <dbReference type="SAM" id="Phobius"/>
    </source>
</evidence>
<sequence length="38" mass="4495">MWENKILEVKWVKVVTFEYPFTMLFCLGFTLSGSLSLH</sequence>
<organism evidence="2">
    <name type="scientific">Spirodela intermedia</name>
    <name type="common">Intermediate duckweed</name>
    <dbReference type="NCBI Taxonomy" id="51605"/>
    <lineage>
        <taxon>Eukaryota</taxon>
        <taxon>Viridiplantae</taxon>
        <taxon>Streptophyta</taxon>
        <taxon>Embryophyta</taxon>
        <taxon>Tracheophyta</taxon>
        <taxon>Spermatophyta</taxon>
        <taxon>Magnoliopsida</taxon>
        <taxon>Liliopsida</taxon>
        <taxon>Araceae</taxon>
        <taxon>Lemnoideae</taxon>
        <taxon>Spirodela</taxon>
    </lineage>
</organism>
<dbReference type="EMBL" id="CACRZD030000003">
    <property type="protein sequence ID" value="CAA6657770.1"/>
    <property type="molecule type" value="Genomic_DNA"/>
</dbReference>
<dbReference type="Proteomes" id="UP001189122">
    <property type="component" value="Unassembled WGS sequence"/>
</dbReference>
<dbReference type="EMBL" id="LR743590">
    <property type="protein sequence ID" value="CAA2618073.1"/>
    <property type="molecule type" value="Genomic_DNA"/>
</dbReference>
<name>A0A7I8IJ50_SPIIN</name>
<keyword evidence="1" id="KW-0812">Transmembrane</keyword>
<keyword evidence="1" id="KW-0472">Membrane</keyword>
<gene>
    <name evidence="2" type="ORF">SI7747_03004234</name>
</gene>
<feature type="transmembrane region" description="Helical" evidence="1">
    <location>
        <begin position="20"/>
        <end position="37"/>
    </location>
</feature>